<dbReference type="InterPro" id="IPR042221">
    <property type="entry name" value="Leu/Phe-tRNA_Trfase_N"/>
</dbReference>
<dbReference type="FunFam" id="3.40.630.70:FF:000001">
    <property type="entry name" value="Leucyl/phenylalanyl-tRNA--protein transferase"/>
    <property type="match status" value="1"/>
</dbReference>
<comment type="subcellular location">
    <subcellularLocation>
        <location evidence="1 15">Cytoplasm</location>
    </subcellularLocation>
</comment>
<proteinExistence type="inferred from homology"/>
<evidence type="ECO:0000313" key="19">
    <source>
        <dbReference type="Proteomes" id="UP000324176"/>
    </source>
</evidence>
<gene>
    <name evidence="15" type="primary">aat</name>
    <name evidence="16" type="ORF">AAW31_17580</name>
    <name evidence="17" type="ORF">BCL69_102030</name>
</gene>
<evidence type="ECO:0000256" key="14">
    <source>
        <dbReference type="ARBA" id="ARBA00083640"/>
    </source>
</evidence>
<comment type="function">
    <text evidence="8 15">Functions in the N-end rule pathway of protein degradation where it conjugates Leu, Phe and, less efficiently, Met from aminoacyl-tRNAs to the N-termini of proteins containing an N-terminal arginine or lysine.</text>
</comment>
<sequence length="233" mass="26945">MIHWLTPNPEYFPPLEMALDEPNGLLAAGGDLSPKRLLTAYRCGIFPWFNQGEPVLWWSPNPRMVLFPDELKISRSLRKTMKKHHYEIRCDSAFTQVMQACAAPRMEQEGTWIHPEMISAYTELHQMGMAHSVETWIEGKLAGGLYGIALGKMFFGESMFSHVTDASKIAFVYLIKQLEHWNFGMIDCQMKTRHLASLGAREIPRIEFVRILNNLLTTPERIGKWHFDYVYPE</sequence>
<comment type="similarity">
    <text evidence="9 15">Belongs to the L/F-transferase family.</text>
</comment>
<dbReference type="Proteomes" id="UP000034156">
    <property type="component" value="Chromosome"/>
</dbReference>
<dbReference type="Proteomes" id="UP000324176">
    <property type="component" value="Unassembled WGS sequence"/>
</dbReference>
<evidence type="ECO:0000256" key="2">
    <source>
        <dbReference type="ARBA" id="ARBA00022490"/>
    </source>
</evidence>
<dbReference type="EMBL" id="VNHT01000020">
    <property type="protein sequence ID" value="TYP88676.1"/>
    <property type="molecule type" value="Genomic_DNA"/>
</dbReference>
<keyword evidence="2 15" id="KW-0963">Cytoplasm</keyword>
<dbReference type="EMBL" id="CP011451">
    <property type="protein sequence ID" value="AKH39214.1"/>
    <property type="molecule type" value="Genomic_DNA"/>
</dbReference>
<evidence type="ECO:0000313" key="16">
    <source>
        <dbReference type="EMBL" id="AKH39214.1"/>
    </source>
</evidence>
<comment type="catalytic activity">
    <reaction evidence="5 15">
        <text>L-phenylalanyl-tRNA(Phe) + an N-terminal L-alpha-aminoacyl-[protein] = an N-terminal L-phenylalanyl-L-alpha-aminoacyl-[protein] + tRNA(Phe)</text>
        <dbReference type="Rhea" id="RHEA:43632"/>
        <dbReference type="Rhea" id="RHEA-COMP:9668"/>
        <dbReference type="Rhea" id="RHEA-COMP:9699"/>
        <dbReference type="Rhea" id="RHEA-COMP:10636"/>
        <dbReference type="Rhea" id="RHEA-COMP:10637"/>
        <dbReference type="ChEBI" id="CHEBI:78442"/>
        <dbReference type="ChEBI" id="CHEBI:78531"/>
        <dbReference type="ChEBI" id="CHEBI:78597"/>
        <dbReference type="ChEBI" id="CHEBI:83561"/>
        <dbReference type="EC" id="2.3.2.6"/>
    </reaction>
</comment>
<evidence type="ECO:0000256" key="13">
    <source>
        <dbReference type="ARBA" id="ARBA00077165"/>
    </source>
</evidence>
<dbReference type="GO" id="GO:0030163">
    <property type="term" value="P:protein catabolic process"/>
    <property type="evidence" value="ECO:0007669"/>
    <property type="project" value="UniProtKB-UniRule"/>
</dbReference>
<dbReference type="RefSeq" id="WP_046851234.1">
    <property type="nucleotide sequence ID" value="NZ_CP011451.1"/>
</dbReference>
<dbReference type="PANTHER" id="PTHR30098:SF2">
    <property type="entry name" value="LEUCYL_PHENYLALANYL-TRNA--PROTEIN TRANSFERASE"/>
    <property type="match status" value="1"/>
</dbReference>
<evidence type="ECO:0000256" key="10">
    <source>
        <dbReference type="ARBA" id="ARBA00066767"/>
    </source>
</evidence>
<dbReference type="PANTHER" id="PTHR30098">
    <property type="entry name" value="LEUCYL/PHENYLALANYL-TRNA--PROTEIN TRANSFERASE"/>
    <property type="match status" value="1"/>
</dbReference>
<organism evidence="16 18">
    <name type="scientific">Nitrosomonas communis</name>
    <dbReference type="NCBI Taxonomy" id="44574"/>
    <lineage>
        <taxon>Bacteria</taxon>
        <taxon>Pseudomonadati</taxon>
        <taxon>Pseudomonadota</taxon>
        <taxon>Betaproteobacteria</taxon>
        <taxon>Nitrosomonadales</taxon>
        <taxon>Nitrosomonadaceae</taxon>
        <taxon>Nitrosomonas</taxon>
    </lineage>
</organism>
<evidence type="ECO:0000256" key="9">
    <source>
        <dbReference type="ARBA" id="ARBA00061535"/>
    </source>
</evidence>
<evidence type="ECO:0000256" key="11">
    <source>
        <dbReference type="ARBA" id="ARBA00074372"/>
    </source>
</evidence>
<dbReference type="InterPro" id="IPR016181">
    <property type="entry name" value="Acyl_CoA_acyltransferase"/>
</dbReference>
<evidence type="ECO:0000256" key="15">
    <source>
        <dbReference type="HAMAP-Rule" id="MF_00688"/>
    </source>
</evidence>
<dbReference type="SUPFAM" id="SSF55729">
    <property type="entry name" value="Acyl-CoA N-acyltransferases (Nat)"/>
    <property type="match status" value="1"/>
</dbReference>
<dbReference type="NCBIfam" id="TIGR00667">
    <property type="entry name" value="aat"/>
    <property type="match status" value="1"/>
</dbReference>
<dbReference type="Gene3D" id="3.30.70.3550">
    <property type="entry name" value="Leucyl/phenylalanyl-tRNA-protein transferase, N-terminal domain"/>
    <property type="match status" value="1"/>
</dbReference>
<evidence type="ECO:0000256" key="4">
    <source>
        <dbReference type="ARBA" id="ARBA00023315"/>
    </source>
</evidence>
<evidence type="ECO:0000313" key="18">
    <source>
        <dbReference type="Proteomes" id="UP000034156"/>
    </source>
</evidence>
<reference evidence="18" key="1">
    <citation type="submission" date="2015-05" db="EMBL/GenBank/DDBJ databases">
        <title>Draft genome of Nitrosomonas communis strain Nm2.</title>
        <authorList>
            <person name="Kozlowski J.A."/>
            <person name="Kits K.D."/>
            <person name="Stein L.Y."/>
        </authorList>
    </citation>
    <scope>NUCLEOTIDE SEQUENCE [LARGE SCALE GENOMIC DNA]</scope>
    <source>
        <strain evidence="18">Nm2</strain>
    </source>
</reference>
<evidence type="ECO:0000256" key="6">
    <source>
        <dbReference type="ARBA" id="ARBA00050652"/>
    </source>
</evidence>
<evidence type="ECO:0000256" key="1">
    <source>
        <dbReference type="ARBA" id="ARBA00004496"/>
    </source>
</evidence>
<evidence type="ECO:0000256" key="3">
    <source>
        <dbReference type="ARBA" id="ARBA00022679"/>
    </source>
</evidence>
<reference evidence="16 18" key="2">
    <citation type="journal article" date="2016" name="Genome Announc.">
        <title>Genome Sequence of Nitrosomonas communis Strain Nm2, a Mesophilic Ammonia-Oxidizing Bacterium Isolated from Mediterranean Soil.</title>
        <authorList>
            <person name="Kozlowski J.A."/>
            <person name="Kits K.D."/>
            <person name="Stein L.Y."/>
        </authorList>
    </citation>
    <scope>NUCLEOTIDE SEQUENCE [LARGE SCALE GENOMIC DNA]</scope>
    <source>
        <strain evidence="16 18">Nm2</strain>
    </source>
</reference>
<evidence type="ECO:0000256" key="12">
    <source>
        <dbReference type="ARBA" id="ARBA00077136"/>
    </source>
</evidence>
<protein>
    <recommendedName>
        <fullName evidence="11 15">Leucyl/phenylalanyl-tRNA--protein transferase</fullName>
        <ecNumber evidence="10 15">2.3.2.6</ecNumber>
    </recommendedName>
    <alternativeName>
        <fullName evidence="12 15">L/F-transferase</fullName>
    </alternativeName>
    <alternativeName>
        <fullName evidence="13 15">Leucyltransferase</fullName>
    </alternativeName>
    <alternativeName>
        <fullName evidence="14 15">Phenyalanyltransferase</fullName>
    </alternativeName>
</protein>
<evidence type="ECO:0000256" key="7">
    <source>
        <dbReference type="ARBA" id="ARBA00051538"/>
    </source>
</evidence>
<evidence type="ECO:0000313" key="17">
    <source>
        <dbReference type="EMBL" id="TYP88676.1"/>
    </source>
</evidence>
<accession>A0A0F7KJR7</accession>
<dbReference type="Pfam" id="PF03588">
    <property type="entry name" value="Leu_Phe_trans"/>
    <property type="match status" value="1"/>
</dbReference>
<dbReference type="EC" id="2.3.2.6" evidence="10 15"/>
<dbReference type="GO" id="GO:0005737">
    <property type="term" value="C:cytoplasm"/>
    <property type="evidence" value="ECO:0007669"/>
    <property type="project" value="UniProtKB-SubCell"/>
</dbReference>
<dbReference type="OrthoDB" id="9790282at2"/>
<comment type="catalytic activity">
    <reaction evidence="7 15">
        <text>N-terminal L-lysyl-[protein] + L-leucyl-tRNA(Leu) = N-terminal L-leucyl-L-lysyl-[protein] + tRNA(Leu) + H(+)</text>
        <dbReference type="Rhea" id="RHEA:12340"/>
        <dbReference type="Rhea" id="RHEA-COMP:9613"/>
        <dbReference type="Rhea" id="RHEA-COMP:9622"/>
        <dbReference type="Rhea" id="RHEA-COMP:12670"/>
        <dbReference type="Rhea" id="RHEA-COMP:12671"/>
        <dbReference type="ChEBI" id="CHEBI:15378"/>
        <dbReference type="ChEBI" id="CHEBI:65249"/>
        <dbReference type="ChEBI" id="CHEBI:78442"/>
        <dbReference type="ChEBI" id="CHEBI:78494"/>
        <dbReference type="ChEBI" id="CHEBI:133043"/>
        <dbReference type="EC" id="2.3.2.6"/>
    </reaction>
</comment>
<dbReference type="HAMAP" id="MF_00688">
    <property type="entry name" value="Leu_Phe_trans"/>
    <property type="match status" value="1"/>
</dbReference>
<dbReference type="PATRIC" id="fig|44574.3.peg.4227"/>
<evidence type="ECO:0000256" key="5">
    <source>
        <dbReference type="ARBA" id="ARBA00050607"/>
    </source>
</evidence>
<dbReference type="KEGG" id="nco:AAW31_17580"/>
<dbReference type="InterPro" id="IPR042203">
    <property type="entry name" value="Leu/Phe-tRNA_Trfase_C"/>
</dbReference>
<dbReference type="AlphaFoldDB" id="A0A0F7KJR7"/>
<name>A0A0F7KJR7_9PROT</name>
<comment type="catalytic activity">
    <reaction evidence="6 15">
        <text>N-terminal L-arginyl-[protein] + L-leucyl-tRNA(Leu) = N-terminal L-leucyl-L-arginyl-[protein] + tRNA(Leu) + H(+)</text>
        <dbReference type="Rhea" id="RHEA:50416"/>
        <dbReference type="Rhea" id="RHEA-COMP:9613"/>
        <dbReference type="Rhea" id="RHEA-COMP:9622"/>
        <dbReference type="Rhea" id="RHEA-COMP:12672"/>
        <dbReference type="Rhea" id="RHEA-COMP:12673"/>
        <dbReference type="ChEBI" id="CHEBI:15378"/>
        <dbReference type="ChEBI" id="CHEBI:64719"/>
        <dbReference type="ChEBI" id="CHEBI:78442"/>
        <dbReference type="ChEBI" id="CHEBI:78494"/>
        <dbReference type="ChEBI" id="CHEBI:133044"/>
        <dbReference type="EC" id="2.3.2.6"/>
    </reaction>
</comment>
<evidence type="ECO:0000256" key="8">
    <source>
        <dbReference type="ARBA" id="ARBA00054043"/>
    </source>
</evidence>
<keyword evidence="4 15" id="KW-0012">Acyltransferase</keyword>
<dbReference type="InterPro" id="IPR004616">
    <property type="entry name" value="Leu/Phe-tRNA_Trfase"/>
</dbReference>
<reference evidence="17 19" key="3">
    <citation type="submission" date="2019-07" db="EMBL/GenBank/DDBJ databases">
        <title>Active sludge and wastewater microbial communities from Klosterneuburg, Austria.</title>
        <authorList>
            <person name="Wagner M."/>
        </authorList>
    </citation>
    <scope>NUCLEOTIDE SEQUENCE [LARGE SCALE GENOMIC DNA]</scope>
    <source>
        <strain evidence="17 19">Nm2</strain>
    </source>
</reference>
<dbReference type="Gene3D" id="3.40.630.70">
    <property type="entry name" value="Leucyl/phenylalanyl-tRNA-protein transferase, C-terminal domain"/>
    <property type="match status" value="1"/>
</dbReference>
<keyword evidence="3 15" id="KW-0808">Transferase</keyword>
<dbReference type="FunFam" id="3.30.70.3550:FF:000001">
    <property type="entry name" value="Leucyl/phenylalanyl-tRNA--protein transferase"/>
    <property type="match status" value="1"/>
</dbReference>
<dbReference type="GO" id="GO:0008914">
    <property type="term" value="F:leucyl-tRNA--protein transferase activity"/>
    <property type="evidence" value="ECO:0007669"/>
    <property type="project" value="UniProtKB-UniRule"/>
</dbReference>
<keyword evidence="18" id="KW-1185">Reference proteome</keyword>